<dbReference type="Proteomes" id="UP001066276">
    <property type="component" value="Chromosome 8"/>
</dbReference>
<comment type="caution">
    <text evidence="1">The sequence shown here is derived from an EMBL/GenBank/DDBJ whole genome shotgun (WGS) entry which is preliminary data.</text>
</comment>
<dbReference type="EMBL" id="JANPWB010000012">
    <property type="protein sequence ID" value="KAJ1120467.1"/>
    <property type="molecule type" value="Genomic_DNA"/>
</dbReference>
<reference evidence="1" key="1">
    <citation type="journal article" date="2022" name="bioRxiv">
        <title>Sequencing and chromosome-scale assembly of the giantPleurodeles waltlgenome.</title>
        <authorList>
            <person name="Brown T."/>
            <person name="Elewa A."/>
            <person name="Iarovenko S."/>
            <person name="Subramanian E."/>
            <person name="Araus A.J."/>
            <person name="Petzold A."/>
            <person name="Susuki M."/>
            <person name="Suzuki K.-i.T."/>
            <person name="Hayashi T."/>
            <person name="Toyoda A."/>
            <person name="Oliveira C."/>
            <person name="Osipova E."/>
            <person name="Leigh N.D."/>
            <person name="Simon A."/>
            <person name="Yun M.H."/>
        </authorList>
    </citation>
    <scope>NUCLEOTIDE SEQUENCE</scope>
    <source>
        <strain evidence="1">20211129_DDA</strain>
        <tissue evidence="1">Liver</tissue>
    </source>
</reference>
<keyword evidence="2" id="KW-1185">Reference proteome</keyword>
<gene>
    <name evidence="1" type="ORF">NDU88_008632</name>
</gene>
<evidence type="ECO:0000313" key="1">
    <source>
        <dbReference type="EMBL" id="KAJ1120467.1"/>
    </source>
</evidence>
<name>A0AAV7NZW4_PLEWA</name>
<organism evidence="1 2">
    <name type="scientific">Pleurodeles waltl</name>
    <name type="common">Iberian ribbed newt</name>
    <dbReference type="NCBI Taxonomy" id="8319"/>
    <lineage>
        <taxon>Eukaryota</taxon>
        <taxon>Metazoa</taxon>
        <taxon>Chordata</taxon>
        <taxon>Craniata</taxon>
        <taxon>Vertebrata</taxon>
        <taxon>Euteleostomi</taxon>
        <taxon>Amphibia</taxon>
        <taxon>Batrachia</taxon>
        <taxon>Caudata</taxon>
        <taxon>Salamandroidea</taxon>
        <taxon>Salamandridae</taxon>
        <taxon>Pleurodelinae</taxon>
        <taxon>Pleurodeles</taxon>
    </lineage>
</organism>
<sequence length="100" mass="10688">MKECRNNTTFVAAIAAAVVTANQNASNAVFHAHLADAGTFCLPVMAQAHNGKVVFLEPFRPSAADFNSCECSELRAIKLRYLAVADYGMPGGDDVNDLLK</sequence>
<accession>A0AAV7NZW4</accession>
<proteinExistence type="predicted"/>
<dbReference type="AlphaFoldDB" id="A0AAV7NZW4"/>
<protein>
    <submittedName>
        <fullName evidence="1">Uncharacterized protein</fullName>
    </submittedName>
</protein>
<evidence type="ECO:0000313" key="2">
    <source>
        <dbReference type="Proteomes" id="UP001066276"/>
    </source>
</evidence>